<dbReference type="Proteomes" id="UP000006757">
    <property type="component" value="Unassembled WGS sequence"/>
</dbReference>
<proteinExistence type="predicted"/>
<evidence type="ECO:0000256" key="1">
    <source>
        <dbReference type="SAM" id="MobiDB-lite"/>
    </source>
</evidence>
<name>K1VNB0_TRIAC</name>
<dbReference type="AlphaFoldDB" id="K1VNB0"/>
<organism evidence="2 3">
    <name type="scientific">Trichosporon asahii var. asahii (strain CBS 8904)</name>
    <name type="common">Yeast</name>
    <dbReference type="NCBI Taxonomy" id="1220162"/>
    <lineage>
        <taxon>Eukaryota</taxon>
        <taxon>Fungi</taxon>
        <taxon>Dikarya</taxon>
        <taxon>Basidiomycota</taxon>
        <taxon>Agaricomycotina</taxon>
        <taxon>Tremellomycetes</taxon>
        <taxon>Trichosporonales</taxon>
        <taxon>Trichosporonaceae</taxon>
        <taxon>Trichosporon</taxon>
    </lineage>
</organism>
<dbReference type="HOGENOM" id="CLU_1662044_0_0_1"/>
<dbReference type="InParanoid" id="K1VNB0"/>
<feature type="region of interest" description="Disordered" evidence="1">
    <location>
        <begin position="97"/>
        <end position="122"/>
    </location>
</feature>
<evidence type="ECO:0000313" key="3">
    <source>
        <dbReference type="Proteomes" id="UP000006757"/>
    </source>
</evidence>
<gene>
    <name evidence="2" type="ORF">A1Q2_03488</name>
</gene>
<accession>K1VNB0</accession>
<sequence>MNVCPPSVDPWNSPELSSSATVQCDHYPGQALHTDAAHDYPRRPCEQAAGKRVSPWTRAAISISVSDRLRAPTAVRSTYRARCGHAAIIVGPGLPNSDSSAASVRGPPSAIDRHSPPYPHPQAPPFVPSVLALLRTAPPILLPGATPQVWTGSTPLAWQ</sequence>
<comment type="caution">
    <text evidence="2">The sequence shown here is derived from an EMBL/GenBank/DDBJ whole genome shotgun (WGS) entry which is preliminary data.</text>
</comment>
<protein>
    <submittedName>
        <fullName evidence="2">Uncharacterized protein</fullName>
    </submittedName>
</protein>
<reference evidence="2 3" key="1">
    <citation type="journal article" date="2012" name="Eukaryot. Cell">
        <title>Genome sequence of the Trichosporon asahii environmental strain CBS 8904.</title>
        <authorList>
            <person name="Yang R.Y."/>
            <person name="Li H.T."/>
            <person name="Zhu H."/>
            <person name="Zhou G.P."/>
            <person name="Wang M."/>
            <person name="Wang L."/>
        </authorList>
    </citation>
    <scope>NUCLEOTIDE SEQUENCE [LARGE SCALE GENOMIC DNA]</scope>
    <source>
        <strain evidence="2 3">CBS 8904</strain>
    </source>
</reference>
<keyword evidence="3" id="KW-1185">Reference proteome</keyword>
<dbReference type="EMBL" id="AMBO01000296">
    <property type="protein sequence ID" value="EKD02126.1"/>
    <property type="molecule type" value="Genomic_DNA"/>
</dbReference>
<evidence type="ECO:0000313" key="2">
    <source>
        <dbReference type="EMBL" id="EKD02126.1"/>
    </source>
</evidence>